<keyword evidence="1" id="KW-0812">Transmembrane</keyword>
<evidence type="ECO:0000313" key="4">
    <source>
        <dbReference type="Proteomes" id="UP000078227"/>
    </source>
</evidence>
<dbReference type="Proteomes" id="UP000078227">
    <property type="component" value="Chromosome"/>
</dbReference>
<feature type="transmembrane region" description="Helical" evidence="1">
    <location>
        <begin position="72"/>
        <end position="97"/>
    </location>
</feature>
<organism evidence="3 5">
    <name type="scientific">Kosakonia oryzae</name>
    <dbReference type="NCBI Taxonomy" id="497725"/>
    <lineage>
        <taxon>Bacteria</taxon>
        <taxon>Pseudomonadati</taxon>
        <taxon>Pseudomonadota</taxon>
        <taxon>Gammaproteobacteria</taxon>
        <taxon>Enterobacterales</taxon>
        <taxon>Enterobacteriaceae</taxon>
        <taxon>Kosakonia</taxon>
    </lineage>
</organism>
<reference evidence="3 5" key="1">
    <citation type="submission" date="2016-10" db="EMBL/GenBank/DDBJ databases">
        <authorList>
            <person name="Varghese N."/>
            <person name="Submissions S."/>
        </authorList>
    </citation>
    <scope>NUCLEOTIDE SEQUENCE [LARGE SCALE GENOMIC DNA]</scope>
    <source>
        <strain evidence="3 5">CGMCC 1.7012</strain>
    </source>
</reference>
<dbReference type="EMBL" id="CP014007">
    <property type="protein sequence ID" value="ANI83337.2"/>
    <property type="molecule type" value="Genomic_DNA"/>
</dbReference>
<evidence type="ECO:0000313" key="2">
    <source>
        <dbReference type="EMBL" id="ANI83337.2"/>
    </source>
</evidence>
<feature type="transmembrane region" description="Helical" evidence="1">
    <location>
        <begin position="12"/>
        <end position="33"/>
    </location>
</feature>
<reference evidence="2 4" key="2">
    <citation type="submission" date="2021-03" db="EMBL/GenBank/DDBJ databases">
        <authorList>
            <person name="Li Y."/>
            <person name="Li S."/>
            <person name="Chen M."/>
            <person name="Peng G."/>
            <person name="Tan Z."/>
            <person name="An Q."/>
        </authorList>
    </citation>
    <scope>NUCLEOTIDE SEQUENCE [LARGE SCALE GENOMIC DNA]</scope>
    <source>
        <strain evidence="2 4">Ola 51</strain>
    </source>
</reference>
<proteinExistence type="predicted"/>
<dbReference type="RefSeq" id="WP_139227877.1">
    <property type="nucleotide sequence ID" value="NZ_CP014007.2"/>
</dbReference>
<feature type="transmembrane region" description="Helical" evidence="1">
    <location>
        <begin position="45"/>
        <end position="66"/>
    </location>
</feature>
<gene>
    <name evidence="2" type="ORF">AWR26_14670</name>
    <name evidence="3" type="ORF">SAMN05216286_1318</name>
</gene>
<keyword evidence="1" id="KW-0472">Membrane</keyword>
<evidence type="ECO:0000256" key="1">
    <source>
        <dbReference type="SAM" id="Phobius"/>
    </source>
</evidence>
<evidence type="ECO:0000313" key="3">
    <source>
        <dbReference type="EMBL" id="SFC01951.1"/>
    </source>
</evidence>
<sequence length="98" mass="9489">MKELTNNEMQYASGGVLFTTAGALLGGGIGKLIDMMIPGEDHFSVANAGLSLGLLGGIAADAIGVVATLGTIGVVGAVGAAGVVGAGLLCLSPLLFFI</sequence>
<dbReference type="Proteomes" id="UP000182314">
    <property type="component" value="Unassembled WGS sequence"/>
</dbReference>
<protein>
    <submittedName>
        <fullName evidence="3">Uncharacterized protein</fullName>
    </submittedName>
</protein>
<evidence type="ECO:0000313" key="5">
    <source>
        <dbReference type="Proteomes" id="UP000182314"/>
    </source>
</evidence>
<keyword evidence="4" id="KW-1185">Reference proteome</keyword>
<dbReference type="EMBL" id="FOKO01000002">
    <property type="protein sequence ID" value="SFC01951.1"/>
    <property type="molecule type" value="Genomic_DNA"/>
</dbReference>
<keyword evidence="1" id="KW-1133">Transmembrane helix</keyword>
<accession>A0AA94KP44</accession>
<name>A0AA94KP44_9ENTR</name>
<dbReference type="AlphaFoldDB" id="A0AA94KP44"/>